<dbReference type="EMBL" id="MWPQ01000055">
    <property type="protein sequence ID" value="OPH81694.1"/>
    <property type="molecule type" value="Genomic_DNA"/>
</dbReference>
<feature type="domain" description="DUF3658" evidence="1">
    <location>
        <begin position="6"/>
        <end position="77"/>
    </location>
</feature>
<gene>
    <name evidence="2" type="ORF">B2M20_16125</name>
</gene>
<organism evidence="2 3">
    <name type="scientific">Nitrobacter vulgaris</name>
    <dbReference type="NCBI Taxonomy" id="29421"/>
    <lineage>
        <taxon>Bacteria</taxon>
        <taxon>Pseudomonadati</taxon>
        <taxon>Pseudomonadota</taxon>
        <taxon>Alphaproteobacteria</taxon>
        <taxon>Hyphomicrobiales</taxon>
        <taxon>Nitrobacteraceae</taxon>
        <taxon>Nitrobacter</taxon>
    </lineage>
</organism>
<name>A0A1V4HUV0_NITVU</name>
<dbReference type="Pfam" id="PF12395">
    <property type="entry name" value="DUF3658"/>
    <property type="match status" value="1"/>
</dbReference>
<evidence type="ECO:0000313" key="3">
    <source>
        <dbReference type="Proteomes" id="UP000189940"/>
    </source>
</evidence>
<dbReference type="STRING" id="29421.B2M20_16125"/>
<dbReference type="Proteomes" id="UP000189940">
    <property type="component" value="Unassembled WGS sequence"/>
</dbReference>
<evidence type="ECO:0000313" key="2">
    <source>
        <dbReference type="EMBL" id="OPH81694.1"/>
    </source>
</evidence>
<keyword evidence="3" id="KW-1185">Reference proteome</keyword>
<sequence length="87" mass="10284">MITEANLQLEPHDDLNRIILSFVRSDWRKVAFVVGSVLHWYEDRQIKMDDQEIMKKILALIDTKKIESQGDILDWKRSEVRVVQSDS</sequence>
<proteinExistence type="predicted"/>
<accession>A0A1V4HUV0</accession>
<dbReference type="AlphaFoldDB" id="A0A1V4HUV0"/>
<reference evidence="2 3" key="1">
    <citation type="submission" date="2017-02" db="EMBL/GenBank/DDBJ databases">
        <title>Genome sequence of the nitrite-oxidizing bacterium Nitrobacter vulgaris strain Ab1.</title>
        <authorList>
            <person name="Mellbye B.L."/>
            <person name="Davis E.W."/>
            <person name="Spieck E."/>
            <person name="Chang J.H."/>
            <person name="Bottomley P.J."/>
            <person name="Sayavedra-Soto L.A."/>
        </authorList>
    </citation>
    <scope>NUCLEOTIDE SEQUENCE [LARGE SCALE GENOMIC DNA]</scope>
    <source>
        <strain evidence="2 3">Ab1</strain>
    </source>
</reference>
<comment type="caution">
    <text evidence="2">The sequence shown here is derived from an EMBL/GenBank/DDBJ whole genome shotgun (WGS) entry which is preliminary data.</text>
</comment>
<protein>
    <recommendedName>
        <fullName evidence="1">DUF3658 domain-containing protein</fullName>
    </recommendedName>
</protein>
<evidence type="ECO:0000259" key="1">
    <source>
        <dbReference type="Pfam" id="PF12395"/>
    </source>
</evidence>
<dbReference type="InterPro" id="IPR022123">
    <property type="entry name" value="DUF3658"/>
</dbReference>